<keyword evidence="1" id="KW-1133">Transmembrane helix</keyword>
<evidence type="ECO:0000313" key="2">
    <source>
        <dbReference type="EMBL" id="SDJ17462.1"/>
    </source>
</evidence>
<evidence type="ECO:0000256" key="1">
    <source>
        <dbReference type="SAM" id="Phobius"/>
    </source>
</evidence>
<feature type="transmembrane region" description="Helical" evidence="1">
    <location>
        <begin position="28"/>
        <end position="50"/>
    </location>
</feature>
<protein>
    <submittedName>
        <fullName evidence="2">Type IV pilus assembly protein PilO</fullName>
    </submittedName>
</protein>
<dbReference type="Proteomes" id="UP000198525">
    <property type="component" value="Unassembled WGS sequence"/>
</dbReference>
<keyword evidence="3" id="KW-1185">Reference proteome</keyword>
<keyword evidence="1" id="KW-0472">Membrane</keyword>
<dbReference type="PANTHER" id="PTHR39555">
    <property type="entry name" value="FIMBRIAL ASSEMBLY PROTEIN PILO-LIKE PROTEIN-RELATED"/>
    <property type="match status" value="1"/>
</dbReference>
<accession>A0A1G8RKM0</accession>
<dbReference type="InterPro" id="IPR007445">
    <property type="entry name" value="PilO"/>
</dbReference>
<name>A0A1G8RKM0_9GAMM</name>
<dbReference type="GO" id="GO:0043107">
    <property type="term" value="P:type IV pilus-dependent motility"/>
    <property type="evidence" value="ECO:0007669"/>
    <property type="project" value="InterPro"/>
</dbReference>
<dbReference type="InterPro" id="IPR014717">
    <property type="entry name" value="Transl_elong_EF1B/ribsomal_bS6"/>
</dbReference>
<organism evidence="2 3">
    <name type="scientific">Billgrantia gudaonensis</name>
    <dbReference type="NCBI Taxonomy" id="376427"/>
    <lineage>
        <taxon>Bacteria</taxon>
        <taxon>Pseudomonadati</taxon>
        <taxon>Pseudomonadota</taxon>
        <taxon>Gammaproteobacteria</taxon>
        <taxon>Oceanospirillales</taxon>
        <taxon>Halomonadaceae</taxon>
        <taxon>Billgrantia</taxon>
    </lineage>
</organism>
<dbReference type="STRING" id="376427.SAMN04487954_103245"/>
<dbReference type="AlphaFoldDB" id="A0A1G8RKM0"/>
<dbReference type="EMBL" id="FNES01000003">
    <property type="protein sequence ID" value="SDJ17462.1"/>
    <property type="molecule type" value="Genomic_DNA"/>
</dbReference>
<dbReference type="PANTHER" id="PTHR39555:SF1">
    <property type="entry name" value="TYPE IV PILUS INNER MEMBRANE COMPONENT PILO"/>
    <property type="match status" value="1"/>
</dbReference>
<gene>
    <name evidence="2" type="ORF">SAMN04487954_103245</name>
</gene>
<dbReference type="RefSeq" id="WP_089683809.1">
    <property type="nucleotide sequence ID" value="NZ_FNES01000003.1"/>
</dbReference>
<dbReference type="Pfam" id="PF04350">
    <property type="entry name" value="PilO"/>
    <property type="match status" value="1"/>
</dbReference>
<dbReference type="Gene3D" id="3.30.70.60">
    <property type="match status" value="1"/>
</dbReference>
<keyword evidence="1" id="KW-0812">Transmembrane</keyword>
<dbReference type="OrthoDB" id="9802133at2"/>
<evidence type="ECO:0000313" key="3">
    <source>
        <dbReference type="Proteomes" id="UP000198525"/>
    </source>
</evidence>
<sequence length="210" mass="23835">MSFRGEWRRLRQLDWRELDIKESGGWPWSLQLICCVLVLGLTLAAVHWYLARPQAEALAEARAEERTLLRDYRLKAAQASRLPTMLEEMAVLEARMEALMAMLPTGAEIPSLLDSISEIAIDHQLSIDAIRLRSPVTRDFYIERPFDIQVEGDYHRLAAFLADIAALSRIVTQHDFSLEPVEEADTLTLSMLARTYSYRTSGEAEGESSP</sequence>
<dbReference type="PIRSF" id="PIRSF016482">
    <property type="entry name" value="PilO"/>
    <property type="match status" value="1"/>
</dbReference>
<dbReference type="GO" id="GO:0043683">
    <property type="term" value="P:type IV pilus assembly"/>
    <property type="evidence" value="ECO:0007669"/>
    <property type="project" value="InterPro"/>
</dbReference>
<proteinExistence type="predicted"/>
<reference evidence="2 3" key="1">
    <citation type="submission" date="2016-10" db="EMBL/GenBank/DDBJ databases">
        <authorList>
            <person name="de Groot N.N."/>
        </authorList>
    </citation>
    <scope>NUCLEOTIDE SEQUENCE [LARGE SCALE GENOMIC DNA]</scope>
    <source>
        <strain evidence="2 3">CGMCC 1.6133</strain>
    </source>
</reference>